<accession>E6Z1K9</accession>
<name>E6Z1K9_BARSR</name>
<reference evidence="1" key="1">
    <citation type="journal article" date="2011" name="PLoS Genet.">
        <title>Parallel evolution of a type IV secretion system in radiating lineages of the host-restricted bacterial pathogen Bartonella.</title>
        <authorList>
            <person name="Engel P."/>
            <person name="Salzburger W."/>
            <person name="Liesch M."/>
            <person name="Chang C.C."/>
            <person name="Maruyama S."/>
            <person name="Lanz C."/>
            <person name="Calteau A."/>
            <person name="Lajus A."/>
            <person name="Medigue C."/>
            <person name="Schuster S.C."/>
            <person name="Dehio C."/>
        </authorList>
    </citation>
    <scope>NUCLEOTIDE SEQUENCE</scope>
    <source>
        <strain evidence="1">R1</strain>
    </source>
</reference>
<dbReference type="AlphaFoldDB" id="E6Z1K9"/>
<organism evidence="1">
    <name type="scientific">Bartonella schoenbuchensis (strain DSM 13525 / NCTC 13165 / R1)</name>
    <dbReference type="NCBI Taxonomy" id="687861"/>
    <lineage>
        <taxon>Bacteria</taxon>
        <taxon>Pseudomonadati</taxon>
        <taxon>Pseudomonadota</taxon>
        <taxon>Alphaproteobacteria</taxon>
        <taxon>Hyphomicrobiales</taxon>
        <taxon>Bartonellaceae</taxon>
        <taxon>Bartonella</taxon>
    </lineage>
</organism>
<protein>
    <submittedName>
        <fullName evidence="1">Uncharacterized protein</fullName>
    </submittedName>
</protein>
<dbReference type="EMBL" id="FN645524">
    <property type="protein sequence ID" value="CBI82997.1"/>
    <property type="molecule type" value="Genomic_DNA"/>
</dbReference>
<gene>
    <name evidence="1" type="ORF">BARSC_190270</name>
</gene>
<evidence type="ECO:0000313" key="1">
    <source>
        <dbReference type="EMBL" id="CBI82997.1"/>
    </source>
</evidence>
<proteinExistence type="predicted"/>
<sequence>MRNDPRHQISDPKHQIFSANRRFEQNLVNSDHKLPVFIVCMSHCFPSEQ</sequence>